<evidence type="ECO:0000256" key="1">
    <source>
        <dbReference type="ARBA" id="ARBA00004651"/>
    </source>
</evidence>
<keyword evidence="3 7" id="KW-1003">Cell membrane</keyword>
<dbReference type="AlphaFoldDB" id="A0AAU8AJP1"/>
<protein>
    <recommendedName>
        <fullName evidence="7">Flagellar biosynthesis protein FlhA</fullName>
    </recommendedName>
</protein>
<dbReference type="GO" id="GO:0005886">
    <property type="term" value="C:plasma membrane"/>
    <property type="evidence" value="ECO:0007669"/>
    <property type="project" value="UniProtKB-SubCell"/>
</dbReference>
<dbReference type="Gene3D" id="3.40.50.12790">
    <property type="entry name" value="FHIPEP family, domain 4"/>
    <property type="match status" value="1"/>
</dbReference>
<keyword evidence="7" id="KW-0813">Transport</keyword>
<comment type="subcellular location">
    <subcellularLocation>
        <location evidence="1 7">Cell membrane</location>
        <topology evidence="1 7">Multi-pass membrane protein</topology>
    </subcellularLocation>
</comment>
<evidence type="ECO:0000256" key="5">
    <source>
        <dbReference type="ARBA" id="ARBA00022989"/>
    </source>
</evidence>
<dbReference type="InterPro" id="IPR006301">
    <property type="entry name" value="FlhA"/>
</dbReference>
<evidence type="ECO:0000256" key="3">
    <source>
        <dbReference type="ARBA" id="ARBA00022475"/>
    </source>
</evidence>
<dbReference type="GO" id="GO:0044780">
    <property type="term" value="P:bacterial-type flagellum assembly"/>
    <property type="evidence" value="ECO:0007669"/>
    <property type="project" value="InterPro"/>
</dbReference>
<keyword evidence="5 7" id="KW-1133">Transmembrane helix</keyword>
<keyword evidence="8" id="KW-0969">Cilium</keyword>
<keyword evidence="8" id="KW-0966">Cell projection</keyword>
<comment type="similarity">
    <text evidence="2 7">Belongs to the FHIPEP (flagella/HR/invasion proteins export pore) family.</text>
</comment>
<dbReference type="RefSeq" id="WP_353473533.1">
    <property type="nucleotide sequence ID" value="NZ_CP123384.1"/>
</dbReference>
<feature type="transmembrane region" description="Helical" evidence="7">
    <location>
        <begin position="15"/>
        <end position="33"/>
    </location>
</feature>
<evidence type="ECO:0000256" key="7">
    <source>
        <dbReference type="RuleBase" id="RU364093"/>
    </source>
</evidence>
<dbReference type="NCBIfam" id="TIGR01398">
    <property type="entry name" value="FlhA"/>
    <property type="match status" value="1"/>
</dbReference>
<keyword evidence="6 7" id="KW-0472">Membrane</keyword>
<dbReference type="Gene3D" id="3.40.30.60">
    <property type="entry name" value="FHIPEP family, domain 1"/>
    <property type="match status" value="1"/>
</dbReference>
<keyword evidence="8" id="KW-0282">Flagellum</keyword>
<feature type="transmembrane region" description="Helical" evidence="7">
    <location>
        <begin position="247"/>
        <end position="266"/>
    </location>
</feature>
<dbReference type="Pfam" id="PF00771">
    <property type="entry name" value="FHIPEP"/>
    <property type="match status" value="1"/>
</dbReference>
<comment type="function">
    <text evidence="7">Required for formation of the rod structure of the flagellar apparatus. Together with FliI and FliH, may constitute the export apparatus of flagellin.</text>
</comment>
<feature type="transmembrane region" description="Helical" evidence="7">
    <location>
        <begin position="39"/>
        <end position="58"/>
    </location>
</feature>
<dbReference type="InterPro" id="IPR042193">
    <property type="entry name" value="FHIPEP_3"/>
</dbReference>
<gene>
    <name evidence="7 8" type="primary">flhA</name>
    <name evidence="8" type="ORF">PVT71_05670</name>
</gene>
<dbReference type="PIRSF" id="PIRSF005419">
    <property type="entry name" value="FlhA"/>
    <property type="match status" value="1"/>
</dbReference>
<dbReference type="PANTHER" id="PTHR30161:SF1">
    <property type="entry name" value="FLAGELLAR BIOSYNTHESIS PROTEIN FLHA-RELATED"/>
    <property type="match status" value="1"/>
</dbReference>
<comment type="caution">
    <text evidence="7">Lacks conserved residue(s) required for the propagation of feature annotation.</text>
</comment>
<dbReference type="Gene3D" id="1.10.8.540">
    <property type="entry name" value="FHIPEP family, domain 3"/>
    <property type="match status" value="1"/>
</dbReference>
<evidence type="ECO:0000313" key="8">
    <source>
        <dbReference type="EMBL" id="XCC94706.1"/>
    </source>
</evidence>
<keyword evidence="7" id="KW-0653">Protein transport</keyword>
<organism evidence="8">
    <name type="scientific">Alloyangia sp. H15</name>
    <dbReference type="NCBI Taxonomy" id="3029062"/>
    <lineage>
        <taxon>Bacteria</taxon>
        <taxon>Pseudomonadati</taxon>
        <taxon>Pseudomonadota</taxon>
        <taxon>Alphaproteobacteria</taxon>
        <taxon>Rhodobacterales</taxon>
        <taxon>Roseobacteraceae</taxon>
        <taxon>Alloyangia</taxon>
    </lineage>
</organism>
<sequence length="695" mass="73979">MAETAAAPSLFKPTVLLAVALMAIIVMMILPMPSIVLDLGLAASFGLAILIFTVTLFIERPLDFSSFPTILLGSLMLRLSLNVSSTKLIIGQGHTGTGAAGDVIEGFANFVMGGSVFLGLVVFGVLMIVNFAVITKGAARMAEVGARFALDGMPGKQLAIDSDMSAGAIDHAEAKLRREREQQETTFFGSLDGASKFVKGDAVAGLLITLLNLVMGMIMGVFVHGMALRNAFETYAILTVGDGLVSQIPAVIISIASGLLLARGGATGATDVAVAGQLARYPAALGTVGVLMALFALVPGLPFLPFMLGAATLCGLVLRLRRRMIEAATAPPAAARAEAPRDRPIGDVLDLDEIHLEFAPDLVNMVLDPGTGLDIRIANMRRHVAASYGLILPEIRLTDAPARPTGVYVILVHGVEVARGELNPDLVLALMPDDARALPDGRDVSEPVYGAPARWIRPEDQDRAALTGVTIVTPAEVLATHLLEVIKRNFGRLLTLKALRRLLDEMVSLTDAARAEANRRLLDELIPDKVQVDTLHAVLRLLLEEQVSIRNLPLILEAVAEMRGQQGTPEAICEHVRQRLGFQLVAGMRREDGTIPLIQLAAEWEDTFASHQVDGGRGVLDVALPPETFEALTRGIAEEVGNAGSRGIYPALVTSSRRRRFLRTIMAAKGLSTPVLSFEEIGLEARPALVGLVAA</sequence>
<keyword evidence="7" id="KW-1006">Bacterial flagellum protein export</keyword>
<dbReference type="PANTHER" id="PTHR30161">
    <property type="entry name" value="FLAGELLAR EXPORT PROTEIN, MEMBRANE FLHA SUBUNIT-RELATED"/>
    <property type="match status" value="1"/>
</dbReference>
<evidence type="ECO:0000256" key="6">
    <source>
        <dbReference type="ARBA" id="ARBA00023136"/>
    </source>
</evidence>
<keyword evidence="4 7" id="KW-0812">Transmembrane</keyword>
<dbReference type="PRINTS" id="PR00949">
    <property type="entry name" value="TYPE3IMAPROT"/>
</dbReference>
<accession>A0AAU8AJP1</accession>
<proteinExistence type="inferred from homology"/>
<dbReference type="GO" id="GO:0009306">
    <property type="term" value="P:protein secretion"/>
    <property type="evidence" value="ECO:0007669"/>
    <property type="project" value="InterPro"/>
</dbReference>
<dbReference type="InterPro" id="IPR042196">
    <property type="entry name" value="FHIPEP_4"/>
</dbReference>
<reference evidence="8" key="1">
    <citation type="submission" date="2023-02" db="EMBL/GenBank/DDBJ databases">
        <title>Description and genomic characterization of Salipiger bruguierae sp. nov., isolated from the sediment of mangrove plant Bruguiera sexangula.</title>
        <authorList>
            <person name="Long M."/>
        </authorList>
    </citation>
    <scope>NUCLEOTIDE SEQUENCE</scope>
    <source>
        <strain evidence="8">H15</strain>
    </source>
</reference>
<keyword evidence="7" id="KW-1005">Bacterial flagellum biogenesis</keyword>
<dbReference type="EMBL" id="CP123384">
    <property type="protein sequence ID" value="XCC94706.1"/>
    <property type="molecule type" value="Genomic_DNA"/>
</dbReference>
<feature type="transmembrane region" description="Helical" evidence="7">
    <location>
        <begin position="110"/>
        <end position="133"/>
    </location>
</feature>
<feature type="transmembrane region" description="Helical" evidence="7">
    <location>
        <begin position="203"/>
        <end position="227"/>
    </location>
</feature>
<dbReference type="InterPro" id="IPR001712">
    <property type="entry name" value="T3SS_FHIPEP"/>
</dbReference>
<name>A0AAU8AJP1_9RHOB</name>
<dbReference type="InterPro" id="IPR042194">
    <property type="entry name" value="FHIPEP_1"/>
</dbReference>
<evidence type="ECO:0000256" key="4">
    <source>
        <dbReference type="ARBA" id="ARBA00022692"/>
    </source>
</evidence>
<evidence type="ECO:0000256" key="2">
    <source>
        <dbReference type="ARBA" id="ARBA00008835"/>
    </source>
</evidence>
<feature type="transmembrane region" description="Helical" evidence="7">
    <location>
        <begin position="278"/>
        <end position="297"/>
    </location>
</feature>